<sequence>MTTNFISGPDGIELARTLRGDAPPYLLMVHGWCCNSQFWAAQAEALAGDHTTVTVDLAGHGESRGTRQRWDLDRFADDVTAAARDLDGPIVLAGHSMGGAVAMLAAAKIGARVRGVVLGDTFCFDWGHIAESDQALYLAAIREDLPAMVANLVDGVAPANPNPERQKWLKAQMARPDPKVAAPAFSSLLNFDADAALAQLPEALPIHAINSPNAHPEPKRRHAGRITESVVPDTGHFLQIEKAEEFSSLLREQVGRMLAD</sequence>
<dbReference type="InterPro" id="IPR050266">
    <property type="entry name" value="AB_hydrolase_sf"/>
</dbReference>
<dbReference type="PANTHER" id="PTHR43798">
    <property type="entry name" value="MONOACYLGLYCEROL LIPASE"/>
    <property type="match status" value="1"/>
</dbReference>
<protein>
    <submittedName>
        <fullName evidence="3">Alpha/beta hydrolase</fullName>
    </submittedName>
</protein>
<evidence type="ECO:0000259" key="2">
    <source>
        <dbReference type="Pfam" id="PF12697"/>
    </source>
</evidence>
<name>A0A970B8X1_9GAMM</name>
<keyword evidence="4" id="KW-1185">Reference proteome</keyword>
<keyword evidence="1 3" id="KW-0378">Hydrolase</keyword>
<feature type="domain" description="AB hydrolase-1" evidence="2">
    <location>
        <begin position="26"/>
        <end position="247"/>
    </location>
</feature>
<dbReference type="Gene3D" id="3.40.50.1820">
    <property type="entry name" value="alpha/beta hydrolase"/>
    <property type="match status" value="1"/>
</dbReference>
<gene>
    <name evidence="3" type="ORF">G7Y82_10270</name>
</gene>
<accession>A0A970B8X1</accession>
<comment type="caution">
    <text evidence="3">The sequence shown here is derived from an EMBL/GenBank/DDBJ whole genome shotgun (WGS) entry which is preliminary data.</text>
</comment>
<dbReference type="Proteomes" id="UP000653472">
    <property type="component" value="Unassembled WGS sequence"/>
</dbReference>
<dbReference type="EMBL" id="JAAVXB010000004">
    <property type="protein sequence ID" value="NKF22704.1"/>
    <property type="molecule type" value="Genomic_DNA"/>
</dbReference>
<dbReference type="GO" id="GO:0016787">
    <property type="term" value="F:hydrolase activity"/>
    <property type="evidence" value="ECO:0007669"/>
    <property type="project" value="UniProtKB-KW"/>
</dbReference>
<proteinExistence type="predicted"/>
<dbReference type="GO" id="GO:0016020">
    <property type="term" value="C:membrane"/>
    <property type="evidence" value="ECO:0007669"/>
    <property type="project" value="TreeGrafter"/>
</dbReference>
<dbReference type="InterPro" id="IPR029058">
    <property type="entry name" value="AB_hydrolase_fold"/>
</dbReference>
<dbReference type="PANTHER" id="PTHR43798:SF31">
    <property type="entry name" value="AB HYDROLASE SUPERFAMILY PROTEIN YCLE"/>
    <property type="match status" value="1"/>
</dbReference>
<dbReference type="AlphaFoldDB" id="A0A970B8X1"/>
<dbReference type="InterPro" id="IPR000073">
    <property type="entry name" value="AB_hydrolase_1"/>
</dbReference>
<dbReference type="RefSeq" id="WP_168147942.1">
    <property type="nucleotide sequence ID" value="NZ_JAAVXB010000004.1"/>
</dbReference>
<evidence type="ECO:0000313" key="4">
    <source>
        <dbReference type="Proteomes" id="UP000653472"/>
    </source>
</evidence>
<dbReference type="SUPFAM" id="SSF53474">
    <property type="entry name" value="alpha/beta-Hydrolases"/>
    <property type="match status" value="1"/>
</dbReference>
<reference evidence="3" key="1">
    <citation type="submission" date="2020-03" db="EMBL/GenBank/DDBJ databases">
        <title>Solimonas marina sp. nov., isolated from deep seawater of the Pacific Ocean.</title>
        <authorList>
            <person name="Liu X."/>
            <person name="Lai Q."/>
            <person name="Sun F."/>
            <person name="Gai Y."/>
            <person name="Li G."/>
            <person name="Shao Z."/>
        </authorList>
    </citation>
    <scope>NUCLEOTIDE SEQUENCE</scope>
    <source>
        <strain evidence="3">C16B3</strain>
    </source>
</reference>
<evidence type="ECO:0000256" key="1">
    <source>
        <dbReference type="ARBA" id="ARBA00022801"/>
    </source>
</evidence>
<dbReference type="Pfam" id="PF12697">
    <property type="entry name" value="Abhydrolase_6"/>
    <property type="match status" value="1"/>
</dbReference>
<evidence type="ECO:0000313" key="3">
    <source>
        <dbReference type="EMBL" id="NKF22704.1"/>
    </source>
</evidence>
<organism evidence="3 4">
    <name type="scientific">Solimonas marina</name>
    <dbReference type="NCBI Taxonomy" id="2714601"/>
    <lineage>
        <taxon>Bacteria</taxon>
        <taxon>Pseudomonadati</taxon>
        <taxon>Pseudomonadota</taxon>
        <taxon>Gammaproteobacteria</taxon>
        <taxon>Nevskiales</taxon>
        <taxon>Nevskiaceae</taxon>
        <taxon>Solimonas</taxon>
    </lineage>
</organism>